<accession>A0ABN0TSX0</accession>
<reference evidence="2 3" key="1">
    <citation type="journal article" date="2019" name="Int. J. Syst. Evol. Microbiol.">
        <title>The Global Catalogue of Microorganisms (GCM) 10K type strain sequencing project: providing services to taxonomists for standard genome sequencing and annotation.</title>
        <authorList>
            <consortium name="The Broad Institute Genomics Platform"/>
            <consortium name="The Broad Institute Genome Sequencing Center for Infectious Disease"/>
            <person name="Wu L."/>
            <person name="Ma J."/>
        </authorList>
    </citation>
    <scope>NUCLEOTIDE SEQUENCE [LARGE SCALE GENOMIC DNA]</scope>
    <source>
        <strain evidence="2 3">JCM 6886</strain>
    </source>
</reference>
<organism evidence="2 3">
    <name type="scientific">Methylophaga marina</name>
    <dbReference type="NCBI Taxonomy" id="45495"/>
    <lineage>
        <taxon>Bacteria</taxon>
        <taxon>Pseudomonadati</taxon>
        <taxon>Pseudomonadota</taxon>
        <taxon>Gammaproteobacteria</taxon>
        <taxon>Thiotrichales</taxon>
        <taxon>Piscirickettsiaceae</taxon>
        <taxon>Methylophaga</taxon>
    </lineage>
</organism>
<comment type="caution">
    <text evidence="2">The sequence shown here is derived from an EMBL/GenBank/DDBJ whole genome shotgun (WGS) entry which is preliminary data.</text>
</comment>
<dbReference type="RefSeq" id="WP_286304335.1">
    <property type="nucleotide sequence ID" value="NZ_AP027741.1"/>
</dbReference>
<sequence>MYVFSSLLKGIEMKKSANVMYSLIAVFVVSFGPKVLAEPKELTFEVEPEVIKAKAREGQFLPIPVLKKPLDYQTFWRMYDEHLKKQKAGIHIAVIVDAKNENWPDKNTTMHIKQVHNFAKKAMTGSKNPQQPGYAELYGARINKIIPVIYDPKNQKPASIKIADGQYKNINVPVSVNDIILLINDYNPAEKNNGAFINTVEELQNHLDADLKEGCHMMSKSQYLEQLLVQIKQLDSELDDLYDHRKELKELQEQLPYINEH</sequence>
<evidence type="ECO:0000313" key="3">
    <source>
        <dbReference type="Proteomes" id="UP001501476"/>
    </source>
</evidence>
<feature type="coiled-coil region" evidence="1">
    <location>
        <begin position="224"/>
        <end position="254"/>
    </location>
</feature>
<dbReference type="Proteomes" id="UP001501476">
    <property type="component" value="Unassembled WGS sequence"/>
</dbReference>
<proteinExistence type="predicted"/>
<keyword evidence="1" id="KW-0175">Coiled coil</keyword>
<gene>
    <name evidence="2" type="ORF">GCM10008964_21000</name>
</gene>
<protein>
    <submittedName>
        <fullName evidence="2">Uncharacterized protein</fullName>
    </submittedName>
</protein>
<name>A0ABN0TSX0_9GAMM</name>
<evidence type="ECO:0000313" key="2">
    <source>
        <dbReference type="EMBL" id="GAA0229386.1"/>
    </source>
</evidence>
<dbReference type="EMBL" id="BAAADG010000007">
    <property type="protein sequence ID" value="GAA0229386.1"/>
    <property type="molecule type" value="Genomic_DNA"/>
</dbReference>
<keyword evidence="3" id="KW-1185">Reference proteome</keyword>
<evidence type="ECO:0000256" key="1">
    <source>
        <dbReference type="SAM" id="Coils"/>
    </source>
</evidence>